<dbReference type="PANTHER" id="PTHR47022:SF1">
    <property type="entry name" value="BTB AND MATH DOMAIN-CONTAINING PROTEIN 36-RELATED"/>
    <property type="match status" value="1"/>
</dbReference>
<dbReference type="InterPro" id="IPR008974">
    <property type="entry name" value="TRAF-like"/>
</dbReference>
<evidence type="ECO:0000313" key="3">
    <source>
        <dbReference type="Proteomes" id="UP001328107"/>
    </source>
</evidence>
<feature type="non-terminal residue" evidence="2">
    <location>
        <position position="188"/>
    </location>
</feature>
<dbReference type="EMBL" id="BTRK01000005">
    <property type="protein sequence ID" value="GMR54637.1"/>
    <property type="molecule type" value="Genomic_DNA"/>
</dbReference>
<dbReference type="Pfam" id="PF00917">
    <property type="entry name" value="MATH"/>
    <property type="match status" value="1"/>
</dbReference>
<accession>A0AAN5D2P8</accession>
<dbReference type="SMART" id="SM00061">
    <property type="entry name" value="MATH"/>
    <property type="match status" value="1"/>
</dbReference>
<feature type="domain" description="MATH" evidence="1">
    <location>
        <begin position="16"/>
        <end position="141"/>
    </location>
</feature>
<name>A0AAN5D2P8_9BILA</name>
<dbReference type="Gene3D" id="2.60.210.10">
    <property type="entry name" value="Apoptosis, Tumor Necrosis Factor Receptor Associated Protein 2, Chain A"/>
    <property type="match status" value="1"/>
</dbReference>
<gene>
    <name evidence="2" type="ORF">PMAYCL1PPCAC_24832</name>
</gene>
<evidence type="ECO:0000259" key="1">
    <source>
        <dbReference type="PROSITE" id="PS50144"/>
    </source>
</evidence>
<dbReference type="SUPFAM" id="SSF49599">
    <property type="entry name" value="TRAF domain-like"/>
    <property type="match status" value="1"/>
</dbReference>
<feature type="non-terminal residue" evidence="2">
    <location>
        <position position="1"/>
    </location>
</feature>
<evidence type="ECO:0000313" key="2">
    <source>
        <dbReference type="EMBL" id="GMR54637.1"/>
    </source>
</evidence>
<reference evidence="3" key="1">
    <citation type="submission" date="2022-10" db="EMBL/GenBank/DDBJ databases">
        <title>Genome assembly of Pristionchus species.</title>
        <authorList>
            <person name="Yoshida K."/>
            <person name="Sommer R.J."/>
        </authorList>
    </citation>
    <scope>NUCLEOTIDE SEQUENCE [LARGE SCALE GENOMIC DNA]</scope>
    <source>
        <strain evidence="3">RS5460</strain>
    </source>
</reference>
<sequence>KSRLDDAVLPKSASNDGSFFGFIRFEAAVPDLLRTRRLNSPTIEVLGMPWCLVVWKKDDDFISLFLGLHRLNDCDMWSIEASVEFRLVNVNLADNEAAEITCTYNHKGRNWGISEFFAWEELIDESQGFVKDGKITIETRFTLSNMTGIRIDRAVNFSDSNEPYHDVALVINGEKIHVSKQPFILPFS</sequence>
<keyword evidence="3" id="KW-1185">Reference proteome</keyword>
<dbReference type="PANTHER" id="PTHR47022">
    <property type="entry name" value="BTB AND MATH DOMAIN-CONTAINING PROTEIN 36-RELATED"/>
    <property type="match status" value="1"/>
</dbReference>
<organism evidence="2 3">
    <name type="scientific">Pristionchus mayeri</name>
    <dbReference type="NCBI Taxonomy" id="1317129"/>
    <lineage>
        <taxon>Eukaryota</taxon>
        <taxon>Metazoa</taxon>
        <taxon>Ecdysozoa</taxon>
        <taxon>Nematoda</taxon>
        <taxon>Chromadorea</taxon>
        <taxon>Rhabditida</taxon>
        <taxon>Rhabditina</taxon>
        <taxon>Diplogasteromorpha</taxon>
        <taxon>Diplogasteroidea</taxon>
        <taxon>Neodiplogasteridae</taxon>
        <taxon>Pristionchus</taxon>
    </lineage>
</organism>
<proteinExistence type="predicted"/>
<protein>
    <recommendedName>
        <fullName evidence="1">MATH domain-containing protein</fullName>
    </recommendedName>
</protein>
<dbReference type="AlphaFoldDB" id="A0AAN5D2P8"/>
<dbReference type="Proteomes" id="UP001328107">
    <property type="component" value="Unassembled WGS sequence"/>
</dbReference>
<dbReference type="PROSITE" id="PS50144">
    <property type="entry name" value="MATH"/>
    <property type="match status" value="1"/>
</dbReference>
<dbReference type="CDD" id="cd00121">
    <property type="entry name" value="MATH"/>
    <property type="match status" value="1"/>
</dbReference>
<comment type="caution">
    <text evidence="2">The sequence shown here is derived from an EMBL/GenBank/DDBJ whole genome shotgun (WGS) entry which is preliminary data.</text>
</comment>
<dbReference type="InterPro" id="IPR002083">
    <property type="entry name" value="MATH/TRAF_dom"/>
</dbReference>